<protein>
    <submittedName>
        <fullName evidence="1">Uncharacterized protein</fullName>
    </submittedName>
</protein>
<reference evidence="1 2" key="1">
    <citation type="submission" date="2018-02" db="EMBL/GenBank/DDBJ databases">
        <title>The genomes of Aspergillus section Nigri reveals drivers in fungal speciation.</title>
        <authorList>
            <consortium name="DOE Joint Genome Institute"/>
            <person name="Vesth T.C."/>
            <person name="Nybo J."/>
            <person name="Theobald S."/>
            <person name="Brandl J."/>
            <person name="Frisvad J.C."/>
            <person name="Nielsen K.F."/>
            <person name="Lyhne E.K."/>
            <person name="Kogle M.E."/>
            <person name="Kuo A."/>
            <person name="Riley R."/>
            <person name="Clum A."/>
            <person name="Nolan M."/>
            <person name="Lipzen A."/>
            <person name="Salamov A."/>
            <person name="Henrissat B."/>
            <person name="Wiebenga A."/>
            <person name="De vries R.P."/>
            <person name="Grigoriev I.V."/>
            <person name="Mortensen U.H."/>
            <person name="Andersen M.R."/>
            <person name="Baker S.E."/>
        </authorList>
    </citation>
    <scope>NUCLEOTIDE SEQUENCE [LARGE SCALE GENOMIC DNA]</scope>
    <source>
        <strain evidence="1 2">CBS 707.79</strain>
    </source>
</reference>
<sequence length="176" mass="19431">MLVHDIAGLNMSGKDVRFGDGELPIERPEAAAGRLGLGGRGDACWPRDENRWCGRWVGDGWDGEGDRPIYPADQAPLDGNCGTLVLHIAPNGHVQDRACLFMGYASDRVAQVSWWTVVQWDMGWELLIIQTGGIAKDVVQLGGSARLWVTDLMIFRMMSTLSYLNIFHQIPCAIYG</sequence>
<evidence type="ECO:0000313" key="1">
    <source>
        <dbReference type="EMBL" id="PYH93423.1"/>
    </source>
</evidence>
<name>A0A319DQ38_9EURO</name>
<dbReference type="Proteomes" id="UP000247810">
    <property type="component" value="Unassembled WGS sequence"/>
</dbReference>
<accession>A0A319DQ38</accession>
<dbReference type="AlphaFoldDB" id="A0A319DQ38"/>
<dbReference type="EMBL" id="KZ825893">
    <property type="protein sequence ID" value="PYH93423.1"/>
    <property type="molecule type" value="Genomic_DNA"/>
</dbReference>
<evidence type="ECO:0000313" key="2">
    <source>
        <dbReference type="Proteomes" id="UP000247810"/>
    </source>
</evidence>
<dbReference type="VEuPathDB" id="FungiDB:BO71DRAFT_399743"/>
<keyword evidence="2" id="KW-1185">Reference proteome</keyword>
<proteinExistence type="predicted"/>
<gene>
    <name evidence="1" type="ORF">BO71DRAFT_399743</name>
</gene>
<organism evidence="1 2">
    <name type="scientific">Aspergillus ellipticus CBS 707.79</name>
    <dbReference type="NCBI Taxonomy" id="1448320"/>
    <lineage>
        <taxon>Eukaryota</taxon>
        <taxon>Fungi</taxon>
        <taxon>Dikarya</taxon>
        <taxon>Ascomycota</taxon>
        <taxon>Pezizomycotina</taxon>
        <taxon>Eurotiomycetes</taxon>
        <taxon>Eurotiomycetidae</taxon>
        <taxon>Eurotiales</taxon>
        <taxon>Aspergillaceae</taxon>
        <taxon>Aspergillus</taxon>
        <taxon>Aspergillus subgen. Circumdati</taxon>
    </lineage>
</organism>